<evidence type="ECO:0000313" key="8">
    <source>
        <dbReference type="Proteomes" id="UP000477083"/>
    </source>
</evidence>
<feature type="transmembrane region" description="Helical" evidence="6">
    <location>
        <begin position="63"/>
        <end position="82"/>
    </location>
</feature>
<comment type="similarity">
    <text evidence="2">Belongs to the autoinducer-2 exporter (AI-2E) (TC 2.A.86) family.</text>
</comment>
<dbReference type="RefSeq" id="WP_161344405.1">
    <property type="nucleotide sequence ID" value="NZ_BMGW01000003.1"/>
</dbReference>
<dbReference type="GO" id="GO:0016020">
    <property type="term" value="C:membrane"/>
    <property type="evidence" value="ECO:0007669"/>
    <property type="project" value="UniProtKB-SubCell"/>
</dbReference>
<comment type="caution">
    <text evidence="7">The sequence shown here is derived from an EMBL/GenBank/DDBJ whole genome shotgun (WGS) entry which is preliminary data.</text>
</comment>
<evidence type="ECO:0000256" key="3">
    <source>
        <dbReference type="ARBA" id="ARBA00022692"/>
    </source>
</evidence>
<dbReference type="OrthoDB" id="5761230at2"/>
<name>A0A6L8VGC6_9RHOB</name>
<dbReference type="Proteomes" id="UP000477083">
    <property type="component" value="Unassembled WGS sequence"/>
</dbReference>
<reference evidence="7 8" key="1">
    <citation type="submission" date="2020-01" db="EMBL/GenBank/DDBJ databases">
        <title>Frigidibacter albus SP32T (=CGMCC 1.13995T).</title>
        <authorList>
            <person name="Liao X."/>
        </authorList>
    </citation>
    <scope>NUCLEOTIDE SEQUENCE [LARGE SCALE GENOMIC DNA]</scope>
    <source>
        <strain evidence="7 8">SP32</strain>
    </source>
</reference>
<protein>
    <submittedName>
        <fullName evidence="7">AI-2E family transporter</fullName>
    </submittedName>
</protein>
<dbReference type="EMBL" id="WWNR01000003">
    <property type="protein sequence ID" value="MZQ88622.1"/>
    <property type="molecule type" value="Genomic_DNA"/>
</dbReference>
<feature type="transmembrane region" description="Helical" evidence="6">
    <location>
        <begin position="223"/>
        <end position="252"/>
    </location>
</feature>
<keyword evidence="5 6" id="KW-0472">Membrane</keyword>
<evidence type="ECO:0000256" key="1">
    <source>
        <dbReference type="ARBA" id="ARBA00004141"/>
    </source>
</evidence>
<proteinExistence type="inferred from homology"/>
<evidence type="ECO:0000256" key="4">
    <source>
        <dbReference type="ARBA" id="ARBA00022989"/>
    </source>
</evidence>
<dbReference type="PANTHER" id="PTHR21716:SF62">
    <property type="entry name" value="TRANSPORT PROTEIN YDBI-RELATED"/>
    <property type="match status" value="1"/>
</dbReference>
<keyword evidence="4 6" id="KW-1133">Transmembrane helix</keyword>
<feature type="transmembrane region" description="Helical" evidence="6">
    <location>
        <begin position="7"/>
        <end position="26"/>
    </location>
</feature>
<evidence type="ECO:0000256" key="2">
    <source>
        <dbReference type="ARBA" id="ARBA00009773"/>
    </source>
</evidence>
<feature type="transmembrane region" description="Helical" evidence="6">
    <location>
        <begin position="259"/>
        <end position="278"/>
    </location>
</feature>
<feature type="transmembrane region" description="Helical" evidence="6">
    <location>
        <begin position="298"/>
        <end position="328"/>
    </location>
</feature>
<evidence type="ECO:0000313" key="7">
    <source>
        <dbReference type="EMBL" id="MZQ88622.1"/>
    </source>
</evidence>
<evidence type="ECO:0000256" key="6">
    <source>
        <dbReference type="SAM" id="Phobius"/>
    </source>
</evidence>
<feature type="transmembrane region" description="Helical" evidence="6">
    <location>
        <begin position="195"/>
        <end position="217"/>
    </location>
</feature>
<keyword evidence="3 6" id="KW-0812">Transmembrane</keyword>
<evidence type="ECO:0000256" key="5">
    <source>
        <dbReference type="ARBA" id="ARBA00023136"/>
    </source>
</evidence>
<dbReference type="PANTHER" id="PTHR21716">
    <property type="entry name" value="TRANSMEMBRANE PROTEIN"/>
    <property type="match status" value="1"/>
</dbReference>
<accession>A0A6L8VGC6</accession>
<feature type="transmembrane region" description="Helical" evidence="6">
    <location>
        <begin position="132"/>
        <end position="160"/>
    </location>
</feature>
<dbReference type="Pfam" id="PF01594">
    <property type="entry name" value="AI-2E_transport"/>
    <property type="match status" value="1"/>
</dbReference>
<dbReference type="InterPro" id="IPR002549">
    <property type="entry name" value="AI-2E-like"/>
</dbReference>
<gene>
    <name evidence="7" type="ORF">GS660_05890</name>
</gene>
<dbReference type="AlphaFoldDB" id="A0A6L8VGC6"/>
<sequence length="337" mass="35398">MQDRTPTRRTISLVVLAAALILLLLVAPDVLLVIFAGILFAVFFGGGGGWIARKTGMPRPLGIGLFILLILIALGGAMLGFAPAMAEQFDQLTEEIPAAFESLRERVEQYSWGQRLTDAIDPSSLMSSESGLAAASAVTGTFGALGNFVIMLFIGIYGALDPGLYRSGVLALLAPSLRPRADEVMDKAGNTLRSWLTAQLMAMTAVGVLTGLGLWLIGIPLAFILGLIAGLLAFIPNIGPVLAAVPGILLAFPEGQSTVLMVLGVYVAVQALESYILTPLIQQEKVSLPPALIITAQLLLGVLFGILGLAMATPLAAVGMTLIGALYVDDYLERERA</sequence>
<comment type="subcellular location">
    <subcellularLocation>
        <location evidence="1">Membrane</location>
        <topology evidence="1">Multi-pass membrane protein</topology>
    </subcellularLocation>
</comment>
<organism evidence="7 8">
    <name type="scientific">Frigidibacter albus</name>
    <dbReference type="NCBI Taxonomy" id="1465486"/>
    <lineage>
        <taxon>Bacteria</taxon>
        <taxon>Pseudomonadati</taxon>
        <taxon>Pseudomonadota</taxon>
        <taxon>Alphaproteobacteria</taxon>
        <taxon>Rhodobacterales</taxon>
        <taxon>Paracoccaceae</taxon>
        <taxon>Frigidibacter</taxon>
    </lineage>
</organism>
<keyword evidence="8" id="KW-1185">Reference proteome</keyword>
<dbReference type="GO" id="GO:0055085">
    <property type="term" value="P:transmembrane transport"/>
    <property type="evidence" value="ECO:0007669"/>
    <property type="project" value="TreeGrafter"/>
</dbReference>